<gene>
    <name evidence="3" type="ORF">POCULU_LOCUS2186</name>
</gene>
<feature type="compositionally biased region" description="Polar residues" evidence="1">
    <location>
        <begin position="277"/>
        <end position="309"/>
    </location>
</feature>
<dbReference type="AlphaFoldDB" id="A0A9N8WTM1"/>
<comment type="caution">
    <text evidence="3">The sequence shown here is derived from an EMBL/GenBank/DDBJ whole genome shotgun (WGS) entry which is preliminary data.</text>
</comment>
<feature type="region of interest" description="Disordered" evidence="1">
    <location>
        <begin position="232"/>
        <end position="351"/>
    </location>
</feature>
<accession>A0A9N8WTM1</accession>
<sequence>MALDTATVFESQPFKDMPTSDLPRLVADYHKATDSLFLRQYDSASKLCLSAISEFSWLIPATLNSQEAREIRKKFCALYVNVVAAILSDKTQIQSEDTEIRHLLDSKPHTVVSGVWSRIVAEAYHNEEGEVDGETVVACVLLCISQQLPDLARRIIEDWLEYLPDAIFAHLQNASVDGRTDDEILKCYEKVVELYVVHVLTRLKEWSFARMFLRDNMIIDADRKKVYEDTIKNLENESQRPPIQRQPRPRKEKPKKEQANGHIKSHHNGNGVVARQLSVSPSMGNNDWSMASTTNNHKNFSKASSSSHTTPREASISTRKRGRNFNMKTSPQTWPISRSPDDDDQVSRPTENTFERIMSRIVIIRDRLSPYLRNSLIGSLTSSISNTGSSSLSKVTIYMALVFSFIVLMISRTTRKQLRQACYQIIFKVVPILKAATSIKDF</sequence>
<keyword evidence="4" id="KW-1185">Reference proteome</keyword>
<protein>
    <submittedName>
        <fullName evidence="3">8287_t:CDS:1</fullName>
    </submittedName>
</protein>
<feature type="transmembrane region" description="Helical" evidence="2">
    <location>
        <begin position="391"/>
        <end position="410"/>
    </location>
</feature>
<evidence type="ECO:0000256" key="1">
    <source>
        <dbReference type="SAM" id="MobiDB-lite"/>
    </source>
</evidence>
<keyword evidence="2" id="KW-0472">Membrane</keyword>
<dbReference type="Proteomes" id="UP000789572">
    <property type="component" value="Unassembled WGS sequence"/>
</dbReference>
<keyword evidence="2" id="KW-0812">Transmembrane</keyword>
<feature type="compositionally biased region" description="Polar residues" evidence="1">
    <location>
        <begin position="326"/>
        <end position="336"/>
    </location>
</feature>
<dbReference type="OrthoDB" id="3981028at2759"/>
<name>A0A9N8WTM1_9GLOM</name>
<evidence type="ECO:0000313" key="3">
    <source>
        <dbReference type="EMBL" id="CAG8493220.1"/>
    </source>
</evidence>
<organism evidence="3 4">
    <name type="scientific">Paraglomus occultum</name>
    <dbReference type="NCBI Taxonomy" id="144539"/>
    <lineage>
        <taxon>Eukaryota</taxon>
        <taxon>Fungi</taxon>
        <taxon>Fungi incertae sedis</taxon>
        <taxon>Mucoromycota</taxon>
        <taxon>Glomeromycotina</taxon>
        <taxon>Glomeromycetes</taxon>
        <taxon>Paraglomerales</taxon>
        <taxon>Paraglomeraceae</taxon>
        <taxon>Paraglomus</taxon>
    </lineage>
</organism>
<evidence type="ECO:0000256" key="2">
    <source>
        <dbReference type="SAM" id="Phobius"/>
    </source>
</evidence>
<evidence type="ECO:0000313" key="4">
    <source>
        <dbReference type="Proteomes" id="UP000789572"/>
    </source>
</evidence>
<dbReference type="EMBL" id="CAJVPJ010000194">
    <property type="protein sequence ID" value="CAG8493220.1"/>
    <property type="molecule type" value="Genomic_DNA"/>
</dbReference>
<keyword evidence="2" id="KW-1133">Transmembrane helix</keyword>
<proteinExistence type="predicted"/>
<reference evidence="3" key="1">
    <citation type="submission" date="2021-06" db="EMBL/GenBank/DDBJ databases">
        <authorList>
            <person name="Kallberg Y."/>
            <person name="Tangrot J."/>
            <person name="Rosling A."/>
        </authorList>
    </citation>
    <scope>NUCLEOTIDE SEQUENCE</scope>
    <source>
        <strain evidence="3">IA702</strain>
    </source>
</reference>